<feature type="non-terminal residue" evidence="10">
    <location>
        <position position="1"/>
    </location>
</feature>
<dbReference type="Pfam" id="PF00096">
    <property type="entry name" value="zf-C2H2"/>
    <property type="match status" value="2"/>
</dbReference>
<organism evidence="10 11">
    <name type="scientific">Eubucco bourcierii</name>
    <name type="common">red-headed barbet</name>
    <dbReference type="NCBI Taxonomy" id="91767"/>
    <lineage>
        <taxon>Eukaryota</taxon>
        <taxon>Metazoa</taxon>
        <taxon>Chordata</taxon>
        <taxon>Craniata</taxon>
        <taxon>Vertebrata</taxon>
        <taxon>Euteleostomi</taxon>
        <taxon>Archelosauria</taxon>
        <taxon>Archosauria</taxon>
        <taxon>Dinosauria</taxon>
        <taxon>Saurischia</taxon>
        <taxon>Theropoda</taxon>
        <taxon>Coelurosauria</taxon>
        <taxon>Aves</taxon>
        <taxon>Neognathae</taxon>
        <taxon>Neoaves</taxon>
        <taxon>Telluraves</taxon>
        <taxon>Coraciimorphae</taxon>
        <taxon>Piciformes</taxon>
        <taxon>Ramphastidae</taxon>
        <taxon>Eubucco</taxon>
    </lineage>
</organism>
<dbReference type="SMART" id="SM00355">
    <property type="entry name" value="ZnF_C2H2"/>
    <property type="match status" value="3"/>
</dbReference>
<accession>A0A7K8X3C4</accession>
<dbReference type="PROSITE" id="PS00028">
    <property type="entry name" value="ZINC_FINGER_C2H2_1"/>
    <property type="match status" value="3"/>
</dbReference>
<keyword evidence="11" id="KW-1185">Reference proteome</keyword>
<dbReference type="GO" id="GO:0000978">
    <property type="term" value="F:RNA polymerase II cis-regulatory region sequence-specific DNA binding"/>
    <property type="evidence" value="ECO:0007669"/>
    <property type="project" value="TreeGrafter"/>
</dbReference>
<feature type="compositionally biased region" description="Low complexity" evidence="8">
    <location>
        <begin position="488"/>
        <end position="502"/>
    </location>
</feature>
<proteinExistence type="predicted"/>
<evidence type="ECO:0000256" key="6">
    <source>
        <dbReference type="ARBA" id="ARBA00023242"/>
    </source>
</evidence>
<dbReference type="SUPFAM" id="SSF57667">
    <property type="entry name" value="beta-beta-alpha zinc fingers"/>
    <property type="match status" value="2"/>
</dbReference>
<evidence type="ECO:0000313" key="11">
    <source>
        <dbReference type="Proteomes" id="UP000583613"/>
    </source>
</evidence>
<keyword evidence="6" id="KW-0539">Nucleus</keyword>
<feature type="region of interest" description="Disordered" evidence="8">
    <location>
        <begin position="475"/>
        <end position="502"/>
    </location>
</feature>
<evidence type="ECO:0000313" key="10">
    <source>
        <dbReference type="EMBL" id="NXF85334.1"/>
    </source>
</evidence>
<dbReference type="InterPro" id="IPR036236">
    <property type="entry name" value="Znf_C2H2_sf"/>
</dbReference>
<dbReference type="CDD" id="cd21584">
    <property type="entry name" value="KLF11_N"/>
    <property type="match status" value="1"/>
</dbReference>
<sequence length="502" mass="52307">GSPSFEMGDAPTVDIVDIFATLRQRHDGTRTPCGALQLNDIEAVQALVCMSAWGQRSRHGDTPRVRPLTPFSDSGDCTAHAEAAAELPSDCLSTLVRSHRATHLCPAPRGLLEGSDLPVQGSPSAARALLCAHSMGVGTCGGVLLSLMANGTTGPDCGESLGLSAHSSCCRTRGAAPTRPQPSAAGRERLGTAGASSPAPHRALATSVIRHTGDSSAGRLPAADTALSPGSPPADAAGRASPGTQPSARRDSSDPGSKEGLLPARLLMPQSADTDLPGGATPVTPAPVSGAQVLCQMIPFQRHSGVVNAYVKPVAAAVPGAMKPILPQSPMLVGPSVPQGTVMLVLPQPAATQPPPCPPALVTVGNTKLLPLAPAPVFIAAGQSCAPAQADFSRRRNYVCSFPGCKKTYFKSSHLKAHLRTHTGEKPFGCSWEGCQKRFARSDELSRHRRTHTGEKRFCCPLCQRRFMRSDHLSKHARRHGTARRGHAWTAPTARPPGTATA</sequence>
<name>A0A7K8X3C4_9PICI</name>
<dbReference type="GO" id="GO:0008270">
    <property type="term" value="F:zinc ion binding"/>
    <property type="evidence" value="ECO:0007669"/>
    <property type="project" value="UniProtKB-KW"/>
</dbReference>
<feature type="domain" description="C2H2-type" evidence="9">
    <location>
        <begin position="428"/>
        <end position="457"/>
    </location>
</feature>
<feature type="region of interest" description="Disordered" evidence="8">
    <location>
        <begin position="170"/>
        <end position="201"/>
    </location>
</feature>
<evidence type="ECO:0000256" key="1">
    <source>
        <dbReference type="ARBA" id="ARBA00004123"/>
    </source>
</evidence>
<dbReference type="PROSITE" id="PS50157">
    <property type="entry name" value="ZINC_FINGER_C2H2_2"/>
    <property type="match status" value="3"/>
</dbReference>
<evidence type="ECO:0000256" key="5">
    <source>
        <dbReference type="ARBA" id="ARBA00022833"/>
    </source>
</evidence>
<dbReference type="PANTHER" id="PTHR23235">
    <property type="entry name" value="KRUEPPEL-LIKE TRANSCRIPTION FACTOR"/>
    <property type="match status" value="1"/>
</dbReference>
<protein>
    <submittedName>
        <fullName evidence="10">KLF11 factor</fullName>
    </submittedName>
</protein>
<feature type="domain" description="C2H2-type" evidence="9">
    <location>
        <begin position="398"/>
        <end position="427"/>
    </location>
</feature>
<dbReference type="FunFam" id="3.30.160.60:FF:000134">
    <property type="entry name" value="Krueppel-like factor 11"/>
    <property type="match status" value="1"/>
</dbReference>
<dbReference type="OrthoDB" id="654211at2759"/>
<dbReference type="FunFam" id="3.30.160.60:FF:000926">
    <property type="entry name" value="Kruppel like factor 13"/>
    <property type="match status" value="1"/>
</dbReference>
<keyword evidence="2" id="KW-0479">Metal-binding</keyword>
<keyword evidence="3" id="KW-0677">Repeat</keyword>
<dbReference type="EMBL" id="VWZE01001575">
    <property type="protein sequence ID" value="NXF85334.1"/>
    <property type="molecule type" value="Genomic_DNA"/>
</dbReference>
<comment type="subcellular location">
    <subcellularLocation>
        <location evidence="1">Nucleus</location>
    </subcellularLocation>
</comment>
<evidence type="ECO:0000256" key="2">
    <source>
        <dbReference type="ARBA" id="ARBA00022723"/>
    </source>
</evidence>
<feature type="non-terminal residue" evidence="10">
    <location>
        <position position="502"/>
    </location>
</feature>
<feature type="domain" description="C2H2-type" evidence="9">
    <location>
        <begin position="458"/>
        <end position="485"/>
    </location>
</feature>
<dbReference type="FunFam" id="3.30.160.60:FF:000018">
    <property type="entry name" value="Krueppel-like factor 15"/>
    <property type="match status" value="1"/>
</dbReference>
<reference evidence="10 11" key="1">
    <citation type="submission" date="2019-09" db="EMBL/GenBank/DDBJ databases">
        <title>Bird 10,000 Genomes (B10K) Project - Family phase.</title>
        <authorList>
            <person name="Zhang G."/>
        </authorList>
    </citation>
    <scope>NUCLEOTIDE SEQUENCE [LARGE SCALE GENOMIC DNA]</scope>
    <source>
        <strain evidence="10">B10K-DU-001-04</strain>
        <tissue evidence="10">Muscle</tissue>
    </source>
</reference>
<dbReference type="Gene3D" id="3.30.160.60">
    <property type="entry name" value="Classic Zinc Finger"/>
    <property type="match status" value="3"/>
</dbReference>
<dbReference type="AlphaFoldDB" id="A0A7K8X3C4"/>
<gene>
    <name evidence="10" type="primary">Klf11</name>
    <name evidence="10" type="ORF">EUBBOU_R04922</name>
</gene>
<comment type="caution">
    <text evidence="10">The sequence shown here is derived from an EMBL/GenBank/DDBJ whole genome shotgun (WGS) entry which is preliminary data.</text>
</comment>
<evidence type="ECO:0000256" key="4">
    <source>
        <dbReference type="ARBA" id="ARBA00022771"/>
    </source>
</evidence>
<feature type="compositionally biased region" description="Basic and acidic residues" evidence="8">
    <location>
        <begin position="248"/>
        <end position="257"/>
    </location>
</feature>
<dbReference type="GO" id="GO:0005634">
    <property type="term" value="C:nucleus"/>
    <property type="evidence" value="ECO:0007669"/>
    <property type="project" value="UniProtKB-SubCell"/>
</dbReference>
<dbReference type="Proteomes" id="UP000583613">
    <property type="component" value="Unassembled WGS sequence"/>
</dbReference>
<evidence type="ECO:0000256" key="8">
    <source>
        <dbReference type="SAM" id="MobiDB-lite"/>
    </source>
</evidence>
<keyword evidence="5" id="KW-0862">Zinc</keyword>
<dbReference type="PANTHER" id="PTHR23235:SF65">
    <property type="entry name" value="KRUEPPEL-LIKE FACTOR 11"/>
    <property type="match status" value="1"/>
</dbReference>
<keyword evidence="4 7" id="KW-0863">Zinc-finger</keyword>
<evidence type="ECO:0000256" key="3">
    <source>
        <dbReference type="ARBA" id="ARBA00022737"/>
    </source>
</evidence>
<evidence type="ECO:0000256" key="7">
    <source>
        <dbReference type="PROSITE-ProRule" id="PRU00042"/>
    </source>
</evidence>
<dbReference type="GO" id="GO:0000981">
    <property type="term" value="F:DNA-binding transcription factor activity, RNA polymerase II-specific"/>
    <property type="evidence" value="ECO:0007669"/>
    <property type="project" value="TreeGrafter"/>
</dbReference>
<feature type="region of interest" description="Disordered" evidence="8">
    <location>
        <begin position="213"/>
        <end position="261"/>
    </location>
</feature>
<evidence type="ECO:0000259" key="9">
    <source>
        <dbReference type="PROSITE" id="PS50157"/>
    </source>
</evidence>
<feature type="compositionally biased region" description="Basic residues" evidence="8">
    <location>
        <begin position="475"/>
        <end position="487"/>
    </location>
</feature>
<dbReference type="InterPro" id="IPR013087">
    <property type="entry name" value="Znf_C2H2_type"/>
</dbReference>